<reference evidence="1 2" key="1">
    <citation type="submission" date="2020-08" db="EMBL/GenBank/DDBJ databases">
        <title>Genomic Encyclopedia of Type Strains, Phase IV (KMG-IV): sequencing the most valuable type-strain genomes for metagenomic binning, comparative biology and taxonomic classification.</title>
        <authorList>
            <person name="Goeker M."/>
        </authorList>
    </citation>
    <scope>NUCLEOTIDE SEQUENCE [LARGE SCALE GENOMIC DNA]</scope>
    <source>
        <strain evidence="1 2">DSM 103526</strain>
    </source>
</reference>
<proteinExistence type="predicted"/>
<dbReference type="Proteomes" id="UP000579281">
    <property type="component" value="Unassembled WGS sequence"/>
</dbReference>
<protein>
    <submittedName>
        <fullName evidence="1">Uncharacterized protein</fullName>
    </submittedName>
</protein>
<comment type="caution">
    <text evidence="1">The sequence shown here is derived from an EMBL/GenBank/DDBJ whole genome shotgun (WGS) entry which is preliminary data.</text>
</comment>
<accession>A0A841KNW3</accession>
<keyword evidence="2" id="KW-1185">Reference proteome</keyword>
<dbReference type="AlphaFoldDB" id="A0A841KNW3"/>
<gene>
    <name evidence="1" type="ORF">HNQ80_001182</name>
</gene>
<dbReference type="EMBL" id="JACHEN010000005">
    <property type="protein sequence ID" value="MBB6215093.1"/>
    <property type="molecule type" value="Genomic_DNA"/>
</dbReference>
<evidence type="ECO:0000313" key="1">
    <source>
        <dbReference type="EMBL" id="MBB6215093.1"/>
    </source>
</evidence>
<sequence length="94" mass="11266">MGVKRKIALDKYLEYSRNGKRVLFDIENCRLQDVYDEYGKIRHIVICTAGDRAIYYQLEIKDFYEYLALYLAGRRELWAMNQLVQQLVTLTNQH</sequence>
<organism evidence="1 2">
    <name type="scientific">Anaerosolibacter carboniphilus</name>
    <dbReference type="NCBI Taxonomy" id="1417629"/>
    <lineage>
        <taxon>Bacteria</taxon>
        <taxon>Bacillati</taxon>
        <taxon>Bacillota</taxon>
        <taxon>Clostridia</taxon>
        <taxon>Peptostreptococcales</taxon>
        <taxon>Thermotaleaceae</taxon>
        <taxon>Anaerosolibacter</taxon>
    </lineage>
</organism>
<dbReference type="RefSeq" id="WP_184309075.1">
    <property type="nucleotide sequence ID" value="NZ_JACHEN010000005.1"/>
</dbReference>
<name>A0A841KNW3_9FIRM</name>
<evidence type="ECO:0000313" key="2">
    <source>
        <dbReference type="Proteomes" id="UP000579281"/>
    </source>
</evidence>